<dbReference type="Gene3D" id="2.40.128.20">
    <property type="match status" value="1"/>
</dbReference>
<dbReference type="SUPFAM" id="SSF50814">
    <property type="entry name" value="Lipocalins"/>
    <property type="match status" value="1"/>
</dbReference>
<dbReference type="AlphaFoldDB" id="A0A518ELH2"/>
<name>A0A518ELH2_9BACT</name>
<evidence type="ECO:0000256" key="1">
    <source>
        <dbReference type="SAM" id="MobiDB-lite"/>
    </source>
</evidence>
<feature type="region of interest" description="Disordered" evidence="1">
    <location>
        <begin position="119"/>
        <end position="142"/>
    </location>
</feature>
<dbReference type="InterPro" id="IPR000566">
    <property type="entry name" value="Lipocln_cytosolic_FA-bd_dom"/>
</dbReference>
<proteinExistence type="predicted"/>
<sequence>MAQTPEDRWTDSSSKILTSYVFREGSLEGELETIKPTGFVEDETGAVRGMRFLWPLKAESLVAYLNEAYSETITLRRKRDYAWIMTRDPQITDERYAALVARLAAMGCDAAEVRRVPQDWPDAGHPVSKAEGDMAHWTRAND</sequence>
<dbReference type="Proteomes" id="UP000320390">
    <property type="component" value="Chromosome"/>
</dbReference>
<keyword evidence="4" id="KW-1185">Reference proteome</keyword>
<evidence type="ECO:0000313" key="4">
    <source>
        <dbReference type="Proteomes" id="UP000320390"/>
    </source>
</evidence>
<protein>
    <submittedName>
        <fullName evidence="3">Lipocalin-like domain protein</fullName>
    </submittedName>
</protein>
<reference evidence="3 4" key="1">
    <citation type="submission" date="2019-02" db="EMBL/GenBank/DDBJ databases">
        <title>Deep-cultivation of Planctomycetes and their phenomic and genomic characterization uncovers novel biology.</title>
        <authorList>
            <person name="Wiegand S."/>
            <person name="Jogler M."/>
            <person name="Boedeker C."/>
            <person name="Pinto D."/>
            <person name="Vollmers J."/>
            <person name="Rivas-Marin E."/>
            <person name="Kohn T."/>
            <person name="Peeters S.H."/>
            <person name="Heuer A."/>
            <person name="Rast P."/>
            <person name="Oberbeckmann S."/>
            <person name="Bunk B."/>
            <person name="Jeske O."/>
            <person name="Meyerdierks A."/>
            <person name="Storesund J.E."/>
            <person name="Kallscheuer N."/>
            <person name="Luecker S."/>
            <person name="Lage O.M."/>
            <person name="Pohl T."/>
            <person name="Merkel B.J."/>
            <person name="Hornburger P."/>
            <person name="Mueller R.-W."/>
            <person name="Bruemmer F."/>
            <person name="Labrenz M."/>
            <person name="Spormann A.M."/>
            <person name="Op den Camp H."/>
            <person name="Overmann J."/>
            <person name="Amann R."/>
            <person name="Jetten M.S.M."/>
            <person name="Mascher T."/>
            <person name="Medema M.H."/>
            <person name="Devos D.P."/>
            <person name="Kaster A.-K."/>
            <person name="Ovreas L."/>
            <person name="Rohde M."/>
            <person name="Galperin M.Y."/>
            <person name="Jogler C."/>
        </authorList>
    </citation>
    <scope>NUCLEOTIDE SEQUENCE [LARGE SCALE GENOMIC DNA]</scope>
    <source>
        <strain evidence="3 4">Poly30</strain>
    </source>
</reference>
<evidence type="ECO:0000313" key="3">
    <source>
        <dbReference type="EMBL" id="QDV04947.1"/>
    </source>
</evidence>
<gene>
    <name evidence="3" type="ORF">Poly30_04420</name>
</gene>
<feature type="compositionally biased region" description="Basic and acidic residues" evidence="1">
    <location>
        <begin position="128"/>
        <end position="142"/>
    </location>
</feature>
<evidence type="ECO:0000259" key="2">
    <source>
        <dbReference type="Pfam" id="PF08212"/>
    </source>
</evidence>
<dbReference type="Pfam" id="PF08212">
    <property type="entry name" value="Lipocalin_2"/>
    <property type="match status" value="1"/>
</dbReference>
<dbReference type="EMBL" id="CP036434">
    <property type="protein sequence ID" value="QDV04947.1"/>
    <property type="molecule type" value="Genomic_DNA"/>
</dbReference>
<dbReference type="InterPro" id="IPR012674">
    <property type="entry name" value="Calycin"/>
</dbReference>
<accession>A0A518ELH2</accession>
<feature type="domain" description="Lipocalin/cytosolic fatty-acid binding" evidence="2">
    <location>
        <begin position="14"/>
        <end position="118"/>
    </location>
</feature>
<organism evidence="3 4">
    <name type="scientific">Saltatorellus ferox</name>
    <dbReference type="NCBI Taxonomy" id="2528018"/>
    <lineage>
        <taxon>Bacteria</taxon>
        <taxon>Pseudomonadati</taxon>
        <taxon>Planctomycetota</taxon>
        <taxon>Planctomycetia</taxon>
        <taxon>Planctomycetia incertae sedis</taxon>
        <taxon>Saltatorellus</taxon>
    </lineage>
</organism>